<name>A0ABN8BBJ6_CHISP</name>
<accession>A0ABN8BBJ6</accession>
<dbReference type="Proteomes" id="UP001153292">
    <property type="component" value="Chromosome 27"/>
</dbReference>
<evidence type="ECO:0000313" key="2">
    <source>
        <dbReference type="Proteomes" id="UP001153292"/>
    </source>
</evidence>
<evidence type="ECO:0000313" key="1">
    <source>
        <dbReference type="EMBL" id="CAH0404057.1"/>
    </source>
</evidence>
<dbReference type="EMBL" id="OU963920">
    <property type="protein sequence ID" value="CAH0404057.1"/>
    <property type="molecule type" value="Genomic_DNA"/>
</dbReference>
<gene>
    <name evidence="1" type="ORF">CHILSU_LOCUS7363</name>
</gene>
<keyword evidence="2" id="KW-1185">Reference proteome</keyword>
<reference evidence="1" key="1">
    <citation type="submission" date="2021-12" db="EMBL/GenBank/DDBJ databases">
        <authorList>
            <person name="King R."/>
        </authorList>
    </citation>
    <scope>NUCLEOTIDE SEQUENCE</scope>
</reference>
<proteinExistence type="predicted"/>
<protein>
    <submittedName>
        <fullName evidence="1">Uncharacterized protein</fullName>
    </submittedName>
</protein>
<organism evidence="1 2">
    <name type="scientific">Chilo suppressalis</name>
    <name type="common">Asiatic rice borer moth</name>
    <dbReference type="NCBI Taxonomy" id="168631"/>
    <lineage>
        <taxon>Eukaryota</taxon>
        <taxon>Metazoa</taxon>
        <taxon>Ecdysozoa</taxon>
        <taxon>Arthropoda</taxon>
        <taxon>Hexapoda</taxon>
        <taxon>Insecta</taxon>
        <taxon>Pterygota</taxon>
        <taxon>Neoptera</taxon>
        <taxon>Endopterygota</taxon>
        <taxon>Lepidoptera</taxon>
        <taxon>Glossata</taxon>
        <taxon>Ditrysia</taxon>
        <taxon>Pyraloidea</taxon>
        <taxon>Crambidae</taxon>
        <taxon>Crambinae</taxon>
        <taxon>Chilo</taxon>
    </lineage>
</organism>
<sequence length="225" mass="24173">MMSSKVGDAVEKKIEYKCTDCDVTDVQCSGESVMASGLVSVAKDSKTISLKFSSFEDDNACVYRGFFKKNTKLYTNVIAVIEKVTVTPPAPKPSPELEKQMEVEIPIKCEDCTLDTVSVNGIGLEAALAVEANLTIAPDIYYTVTPTSVTVHITQFSATFEGVYQAVFEMKGEHVTKTILDIRNPNDKADVIIENASNDSGALTSDGNQASTTIMSDLTTGNATS</sequence>